<dbReference type="SUPFAM" id="SSF50729">
    <property type="entry name" value="PH domain-like"/>
    <property type="match status" value="2"/>
</dbReference>
<protein>
    <recommendedName>
        <fullName evidence="1">PH domain-containing protein</fullName>
    </recommendedName>
</protein>
<accession>A0A8V0ZR99</accession>
<gene>
    <name evidence="2" type="primary">ARHGEF7L</name>
</gene>
<dbReference type="PANTHER" id="PTHR46026:SF4">
    <property type="entry name" value="PH DOMAIN-CONTAINING PROTEIN"/>
    <property type="match status" value="1"/>
</dbReference>
<proteinExistence type="predicted"/>
<dbReference type="InterPro" id="IPR001849">
    <property type="entry name" value="PH_domain"/>
</dbReference>
<dbReference type="Gene3D" id="2.30.29.30">
    <property type="entry name" value="Pleckstrin-homology domain (PH domain)/Phosphotyrosine-binding domain (PTB)"/>
    <property type="match status" value="2"/>
</dbReference>
<dbReference type="SMART" id="SM00233">
    <property type="entry name" value="PH"/>
    <property type="match status" value="2"/>
</dbReference>
<keyword evidence="3" id="KW-1185">Reference proteome</keyword>
<dbReference type="GO" id="GO:0030027">
    <property type="term" value="C:lamellipodium"/>
    <property type="evidence" value="ECO:0000318"/>
    <property type="project" value="GO_Central"/>
</dbReference>
<sequence length="363" mass="40942">MGCCSLSARHAGSAGGSQDEVELLKTGRTRKWSISDAQSEGSLQPKDPAIPTETEGAEALWGRTQEELLNLLIAQPIAGWEGRNILSLGEIIWSSWVFLRSYHMEEMSERYLVLTSFHLLILSVDHTKKAFVYEGLVPLAGMHLREVLTAISCTFEITGPMIESRLICCQNSADFERWIQHLQDQIKMANANYSTSPTSNISFLVPCDEQWKKRELMRHLLCNTILKWEGKPIQHLGKIQYLTMVQTATGCTGDPKERLLILFPEDLLFLSVDEERTTVTYEGKLPLAGIQAKEKSTVLGRLQLEITGSLTEPILINCSTAEDYEKLLFHLQKPEKNPDTVTLQPPPIIPKKSWQYHQDVGIH</sequence>
<dbReference type="GO" id="GO:0005085">
    <property type="term" value="F:guanyl-nucleotide exchange factor activity"/>
    <property type="evidence" value="ECO:0000318"/>
    <property type="project" value="GO_Central"/>
</dbReference>
<dbReference type="InterPro" id="IPR011993">
    <property type="entry name" value="PH-like_dom_sf"/>
</dbReference>
<dbReference type="CTD" id="419425"/>
<dbReference type="RefSeq" id="XP_040507250.1">
    <property type="nucleotide sequence ID" value="XM_040651316.2"/>
</dbReference>
<dbReference type="PROSITE" id="PS50003">
    <property type="entry name" value="PH_DOMAIN"/>
    <property type="match status" value="1"/>
</dbReference>
<reference evidence="2" key="2">
    <citation type="submission" date="2025-08" db="UniProtKB">
        <authorList>
            <consortium name="Ensembl"/>
        </authorList>
    </citation>
    <scope>IDENTIFICATION</scope>
    <source>
        <strain evidence="2">broiler</strain>
    </source>
</reference>
<evidence type="ECO:0000313" key="3">
    <source>
        <dbReference type="Proteomes" id="UP000000539"/>
    </source>
</evidence>
<evidence type="ECO:0000313" key="2">
    <source>
        <dbReference type="Ensembl" id="ENSGALP00010031290.1"/>
    </source>
</evidence>
<dbReference type="Ensembl" id="ENSGALT00010052362.1">
    <property type="protein sequence ID" value="ENSGALP00010031290.1"/>
    <property type="gene ID" value="ENSGALG00010021578.1"/>
</dbReference>
<reference evidence="2" key="1">
    <citation type="submission" date="2020-11" db="EMBL/GenBank/DDBJ databases">
        <title>Gallus gallus (Chicken) genome, bGalGal1, GRCg7b, maternal haplotype autosomes + Z &amp; W.</title>
        <authorList>
            <person name="Warren W."/>
            <person name="Formenti G."/>
            <person name="Fedrigo O."/>
            <person name="Haase B."/>
            <person name="Mountcastle J."/>
            <person name="Balacco J."/>
            <person name="Tracey A."/>
            <person name="Schneider V."/>
            <person name="Okimoto R."/>
            <person name="Cheng H."/>
            <person name="Hawken R."/>
            <person name="Howe K."/>
            <person name="Jarvis E.D."/>
        </authorList>
    </citation>
    <scope>NUCLEOTIDE SEQUENCE [LARGE SCALE GENOMIC DNA]</scope>
    <source>
        <strain evidence="2">Broiler</strain>
    </source>
</reference>
<dbReference type="GO" id="GO:0005737">
    <property type="term" value="C:cytoplasm"/>
    <property type="evidence" value="ECO:0000318"/>
    <property type="project" value="GO_Central"/>
</dbReference>
<evidence type="ECO:0000259" key="1">
    <source>
        <dbReference type="PROSITE" id="PS50003"/>
    </source>
</evidence>
<reference evidence="2" key="3">
    <citation type="submission" date="2025-09" db="UniProtKB">
        <authorList>
            <consortium name="Ensembl"/>
        </authorList>
    </citation>
    <scope>IDENTIFICATION</scope>
    <source>
        <strain evidence="2">broiler</strain>
    </source>
</reference>
<organism evidence="2 3">
    <name type="scientific">Gallus gallus</name>
    <name type="common">Chicken</name>
    <dbReference type="NCBI Taxonomy" id="9031"/>
    <lineage>
        <taxon>Eukaryota</taxon>
        <taxon>Metazoa</taxon>
        <taxon>Chordata</taxon>
        <taxon>Craniata</taxon>
        <taxon>Vertebrata</taxon>
        <taxon>Euteleostomi</taxon>
        <taxon>Archelosauria</taxon>
        <taxon>Archosauria</taxon>
        <taxon>Dinosauria</taxon>
        <taxon>Saurischia</taxon>
        <taxon>Theropoda</taxon>
        <taxon>Coelurosauria</taxon>
        <taxon>Aves</taxon>
        <taxon>Neognathae</taxon>
        <taxon>Galloanserae</taxon>
        <taxon>Galliformes</taxon>
        <taxon>Phasianidae</taxon>
        <taxon>Phasianinae</taxon>
        <taxon>Gallus</taxon>
    </lineage>
</organism>
<dbReference type="OMA" id="MVHIINT"/>
<name>A0A8V0ZR99_CHICK</name>
<dbReference type="SMR" id="A0A8V0ZR99"/>
<dbReference type="GO" id="GO:0030032">
    <property type="term" value="P:lamellipodium assembly"/>
    <property type="evidence" value="ECO:0000318"/>
    <property type="project" value="GO_Central"/>
</dbReference>
<dbReference type="AlphaFoldDB" id="A0A8V0ZR99"/>
<dbReference type="OrthoDB" id="6019202at2759"/>
<dbReference type="Proteomes" id="UP000000539">
    <property type="component" value="Chromosome 21"/>
</dbReference>
<dbReference type="GeneID" id="419425"/>
<feature type="domain" description="PH" evidence="1">
    <location>
        <begin position="90"/>
        <end position="187"/>
    </location>
</feature>
<dbReference type="GeneTree" id="ENSGT00390000003618"/>
<dbReference type="PANTHER" id="PTHR46026">
    <property type="entry name" value="RHO-TYPE GUANINE NUCLEOTIDE EXCHANGE FACTOR, ISOFORM F"/>
    <property type="match status" value="1"/>
</dbReference>